<protein>
    <submittedName>
        <fullName evidence="1">Peptidase M24, structural domain</fullName>
    </submittedName>
</protein>
<sequence>MYTFERDKMRFPISDGELERRWALVRAAMKAENVDILVMQNDHQYRSGMVRYFTDIGSLSNPVTVVFPYDDEMTLIVRFAMKSVIS</sequence>
<dbReference type="PATRIC" id="fig|49338.4.peg.2653"/>
<accession>A0A098B3A9</accession>
<dbReference type="Gene3D" id="3.40.350.10">
    <property type="entry name" value="Creatinase/prolidase N-terminal domain"/>
    <property type="match status" value="1"/>
</dbReference>
<reference evidence="1" key="1">
    <citation type="submission" date="2014-07" db="EMBL/GenBank/DDBJ databases">
        <authorList>
            <person name="Hornung V.Bastian."/>
        </authorList>
    </citation>
    <scope>NUCLEOTIDE SEQUENCE</scope>
    <source>
        <strain evidence="1">PCE-S</strain>
    </source>
</reference>
<dbReference type="InterPro" id="IPR029149">
    <property type="entry name" value="Creatin/AminoP/Spt16_N"/>
</dbReference>
<organism evidence="1">
    <name type="scientific">Desulfitobacterium hafniense</name>
    <name type="common">Desulfitobacterium frappieri</name>
    <dbReference type="NCBI Taxonomy" id="49338"/>
    <lineage>
        <taxon>Bacteria</taxon>
        <taxon>Bacillati</taxon>
        <taxon>Bacillota</taxon>
        <taxon>Clostridia</taxon>
        <taxon>Eubacteriales</taxon>
        <taxon>Desulfitobacteriaceae</taxon>
        <taxon>Desulfitobacterium</taxon>
    </lineage>
</organism>
<dbReference type="AlphaFoldDB" id="A0A098B3A9"/>
<dbReference type="RefSeq" id="WP_208925702.1">
    <property type="nucleotide sequence ID" value="NZ_LK996017.1"/>
</dbReference>
<name>A0A098B3A9_DESHA</name>
<evidence type="ECO:0000313" key="1">
    <source>
        <dbReference type="EMBL" id="CDX02356.1"/>
    </source>
</evidence>
<gene>
    <name evidence="1" type="ORF">DPCES_2469</name>
</gene>
<proteinExistence type="predicted"/>
<dbReference type="SUPFAM" id="SSF53092">
    <property type="entry name" value="Creatinase/prolidase N-terminal domain"/>
    <property type="match status" value="1"/>
</dbReference>
<dbReference type="EMBL" id="LK996017">
    <property type="protein sequence ID" value="CDX02356.1"/>
    <property type="molecule type" value="Genomic_DNA"/>
</dbReference>